<dbReference type="RefSeq" id="WP_230868154.1">
    <property type="nucleotide sequence ID" value="NZ_CP046640.1"/>
</dbReference>
<name>A0A8A7KEI8_9FIRM</name>
<dbReference type="Proteomes" id="UP000665020">
    <property type="component" value="Chromosome"/>
</dbReference>
<gene>
    <name evidence="1" type="ORF">GM661_18660</name>
</gene>
<accession>A0A8A7KEI8</accession>
<keyword evidence="2" id="KW-1185">Reference proteome</keyword>
<dbReference type="KEGG" id="ifn:GM661_18660"/>
<dbReference type="EMBL" id="CP046640">
    <property type="protein sequence ID" value="QTL99831.1"/>
    <property type="molecule type" value="Genomic_DNA"/>
</dbReference>
<sequence length="117" mass="12944">MAEITEAGYQTVRDFIEANWIYHSLRDDEDAEILRLSTADARVSWTHAVGAQVLELTTVISGADTDVTTPQIFAGSEIYNVATEGEPLADETFEAFTINTTSDELTVKHRIEIPQVV</sequence>
<proteinExistence type="predicted"/>
<reference evidence="1" key="1">
    <citation type="submission" date="2019-12" db="EMBL/GenBank/DDBJ databases">
        <authorList>
            <person name="zhang j."/>
            <person name="sun C.M."/>
        </authorList>
    </citation>
    <scope>NUCLEOTIDE SEQUENCE</scope>
    <source>
        <strain evidence="1">NS-1</strain>
    </source>
</reference>
<protein>
    <submittedName>
        <fullName evidence="1">Uncharacterized protein</fullName>
    </submittedName>
</protein>
<dbReference type="AlphaFoldDB" id="A0A8A7KEI8"/>
<evidence type="ECO:0000313" key="1">
    <source>
        <dbReference type="EMBL" id="QTL99831.1"/>
    </source>
</evidence>
<evidence type="ECO:0000313" key="2">
    <source>
        <dbReference type="Proteomes" id="UP000665020"/>
    </source>
</evidence>
<organism evidence="1 2">
    <name type="scientific">Iocasia fonsfrigidae</name>
    <dbReference type="NCBI Taxonomy" id="2682810"/>
    <lineage>
        <taxon>Bacteria</taxon>
        <taxon>Bacillati</taxon>
        <taxon>Bacillota</taxon>
        <taxon>Clostridia</taxon>
        <taxon>Halanaerobiales</taxon>
        <taxon>Halanaerobiaceae</taxon>
        <taxon>Iocasia</taxon>
    </lineage>
</organism>